<keyword evidence="2" id="KW-1185">Reference proteome</keyword>
<reference evidence="2" key="1">
    <citation type="submission" date="2018-06" db="EMBL/GenBank/DDBJ databases">
        <title>Genome assembly of Danube salmon.</title>
        <authorList>
            <person name="Macqueen D.J."/>
            <person name="Gundappa M.K."/>
        </authorList>
    </citation>
    <scope>NUCLEOTIDE SEQUENCE [LARGE SCALE GENOMIC DNA]</scope>
</reference>
<reference evidence="1" key="3">
    <citation type="submission" date="2025-09" db="UniProtKB">
        <authorList>
            <consortium name="Ensembl"/>
        </authorList>
    </citation>
    <scope>IDENTIFICATION</scope>
</reference>
<evidence type="ECO:0000313" key="1">
    <source>
        <dbReference type="Ensembl" id="ENSHHUP00000006688.1"/>
    </source>
</evidence>
<organism evidence="1 2">
    <name type="scientific">Hucho hucho</name>
    <name type="common">huchen</name>
    <dbReference type="NCBI Taxonomy" id="62062"/>
    <lineage>
        <taxon>Eukaryota</taxon>
        <taxon>Metazoa</taxon>
        <taxon>Chordata</taxon>
        <taxon>Craniata</taxon>
        <taxon>Vertebrata</taxon>
        <taxon>Euteleostomi</taxon>
        <taxon>Actinopterygii</taxon>
        <taxon>Neopterygii</taxon>
        <taxon>Teleostei</taxon>
        <taxon>Protacanthopterygii</taxon>
        <taxon>Salmoniformes</taxon>
        <taxon>Salmonidae</taxon>
        <taxon>Salmoninae</taxon>
        <taxon>Hucho</taxon>
    </lineage>
</organism>
<reference evidence="1" key="2">
    <citation type="submission" date="2025-08" db="UniProtKB">
        <authorList>
            <consortium name="Ensembl"/>
        </authorList>
    </citation>
    <scope>IDENTIFICATION</scope>
</reference>
<evidence type="ECO:0000313" key="2">
    <source>
        <dbReference type="Proteomes" id="UP000314982"/>
    </source>
</evidence>
<proteinExistence type="predicted"/>
<name>A0A4W5JNU4_9TELE</name>
<protein>
    <submittedName>
        <fullName evidence="1">Uncharacterized protein</fullName>
    </submittedName>
</protein>
<accession>A0A4W5JNU4</accession>
<dbReference type="AlphaFoldDB" id="A0A4W5JNU4"/>
<dbReference type="STRING" id="62062.ENSHHUP00000006688"/>
<sequence length="72" mass="8263">MALLSLSSSYFPCQVIVLKPTFRKELDQQKYIYTKGCVGQFERWLQDNLIIVAGIFVGVALLQVRRTPRDIS</sequence>
<dbReference type="Ensembl" id="ENSHHUT00000006891.1">
    <property type="protein sequence ID" value="ENSHHUP00000006688.1"/>
    <property type="gene ID" value="ENSHHUG00000004126.1"/>
</dbReference>
<dbReference type="Proteomes" id="UP000314982">
    <property type="component" value="Unassembled WGS sequence"/>
</dbReference>